<feature type="domain" description="Cadherin" evidence="10">
    <location>
        <begin position="1065"/>
        <end position="1168"/>
    </location>
</feature>
<evidence type="ECO:0000256" key="2">
    <source>
        <dbReference type="ARBA" id="ARBA00022692"/>
    </source>
</evidence>
<dbReference type="GO" id="GO:0008013">
    <property type="term" value="F:beta-catenin binding"/>
    <property type="evidence" value="ECO:0007669"/>
    <property type="project" value="TreeGrafter"/>
</dbReference>
<organism evidence="11 12">
    <name type="scientific">Rosistilla carotiformis</name>
    <dbReference type="NCBI Taxonomy" id="2528017"/>
    <lineage>
        <taxon>Bacteria</taxon>
        <taxon>Pseudomonadati</taxon>
        <taxon>Planctomycetota</taxon>
        <taxon>Planctomycetia</taxon>
        <taxon>Pirellulales</taxon>
        <taxon>Pirellulaceae</taxon>
        <taxon>Rosistilla</taxon>
    </lineage>
</organism>
<evidence type="ECO:0000313" key="11">
    <source>
        <dbReference type="EMBL" id="QDV68270.1"/>
    </source>
</evidence>
<dbReference type="CDD" id="cd11304">
    <property type="entry name" value="Cadherin_repeat"/>
    <property type="match status" value="5"/>
</dbReference>
<dbReference type="GO" id="GO:0016342">
    <property type="term" value="C:catenin complex"/>
    <property type="evidence" value="ECO:0007669"/>
    <property type="project" value="TreeGrafter"/>
</dbReference>
<dbReference type="GO" id="GO:0034332">
    <property type="term" value="P:adherens junction organization"/>
    <property type="evidence" value="ECO:0007669"/>
    <property type="project" value="TreeGrafter"/>
</dbReference>
<dbReference type="PANTHER" id="PTHR24027">
    <property type="entry name" value="CADHERIN-23"/>
    <property type="match status" value="1"/>
</dbReference>
<dbReference type="Pfam" id="PF14252">
    <property type="entry name" value="DUF4347"/>
    <property type="match status" value="1"/>
</dbReference>
<dbReference type="SMART" id="SM00112">
    <property type="entry name" value="CA"/>
    <property type="match status" value="5"/>
</dbReference>
<dbReference type="EMBL" id="CP036348">
    <property type="protein sequence ID" value="QDV68270.1"/>
    <property type="molecule type" value="Genomic_DNA"/>
</dbReference>
<dbReference type="GO" id="GO:0045296">
    <property type="term" value="F:cadherin binding"/>
    <property type="evidence" value="ECO:0007669"/>
    <property type="project" value="TreeGrafter"/>
</dbReference>
<dbReference type="OrthoDB" id="290686at2"/>
<proteinExistence type="predicted"/>
<evidence type="ECO:0000256" key="8">
    <source>
        <dbReference type="SAM" id="MobiDB-lite"/>
    </source>
</evidence>
<evidence type="ECO:0000256" key="3">
    <source>
        <dbReference type="ARBA" id="ARBA00022729"/>
    </source>
</evidence>
<evidence type="ECO:0000256" key="4">
    <source>
        <dbReference type="ARBA" id="ARBA00022737"/>
    </source>
</evidence>
<dbReference type="InterPro" id="IPR025592">
    <property type="entry name" value="DUF4347"/>
</dbReference>
<keyword evidence="12" id="KW-1185">Reference proteome</keyword>
<dbReference type="GO" id="GO:0005509">
    <property type="term" value="F:calcium ion binding"/>
    <property type="evidence" value="ECO:0007669"/>
    <property type="project" value="InterPro"/>
</dbReference>
<dbReference type="Proteomes" id="UP000315082">
    <property type="component" value="Chromosome"/>
</dbReference>
<name>A0A518JRW1_9BACT</name>
<dbReference type="InterPro" id="IPR039005">
    <property type="entry name" value="CSPG_rpt"/>
</dbReference>
<dbReference type="GO" id="GO:0044331">
    <property type="term" value="P:cell-cell adhesion mediated by cadherin"/>
    <property type="evidence" value="ECO:0007669"/>
    <property type="project" value="TreeGrafter"/>
</dbReference>
<dbReference type="GO" id="GO:0007156">
    <property type="term" value="P:homophilic cell adhesion via plasma membrane adhesion molecules"/>
    <property type="evidence" value="ECO:0007669"/>
    <property type="project" value="InterPro"/>
</dbReference>
<keyword evidence="3" id="KW-0732">Signal</keyword>
<evidence type="ECO:0000256" key="5">
    <source>
        <dbReference type="ARBA" id="ARBA00022837"/>
    </source>
</evidence>
<gene>
    <name evidence="11" type="ORF">Poly24_19790</name>
</gene>
<dbReference type="GO" id="GO:0007043">
    <property type="term" value="P:cell-cell junction assembly"/>
    <property type="evidence" value="ECO:0007669"/>
    <property type="project" value="TreeGrafter"/>
</dbReference>
<feature type="domain" description="Cadherin" evidence="10">
    <location>
        <begin position="554"/>
        <end position="664"/>
    </location>
</feature>
<dbReference type="InterPro" id="IPR002126">
    <property type="entry name" value="Cadherin-like_dom"/>
</dbReference>
<dbReference type="GO" id="GO:0000902">
    <property type="term" value="P:cell morphogenesis"/>
    <property type="evidence" value="ECO:0007669"/>
    <property type="project" value="TreeGrafter"/>
</dbReference>
<dbReference type="Pfam" id="PF00028">
    <property type="entry name" value="Cadherin"/>
    <property type="match status" value="3"/>
</dbReference>
<keyword evidence="6 9" id="KW-1133">Transmembrane helix</keyword>
<evidence type="ECO:0000256" key="9">
    <source>
        <dbReference type="SAM" id="Phobius"/>
    </source>
</evidence>
<dbReference type="SUPFAM" id="SSF52317">
    <property type="entry name" value="Class I glutamine amidotransferase-like"/>
    <property type="match status" value="1"/>
</dbReference>
<dbReference type="PANTHER" id="PTHR24027:SF422">
    <property type="entry name" value="CADHERIN DOMAIN-CONTAINING PROTEIN"/>
    <property type="match status" value="1"/>
</dbReference>
<feature type="domain" description="Cadherin" evidence="10">
    <location>
        <begin position="2130"/>
        <end position="2226"/>
    </location>
</feature>
<feature type="domain" description="Cadherin" evidence="10">
    <location>
        <begin position="1169"/>
        <end position="1271"/>
    </location>
</feature>
<evidence type="ECO:0000313" key="12">
    <source>
        <dbReference type="Proteomes" id="UP000315082"/>
    </source>
</evidence>
<keyword evidence="7 9" id="KW-0472">Membrane</keyword>
<dbReference type="SUPFAM" id="SSF49313">
    <property type="entry name" value="Cadherin-like"/>
    <property type="match status" value="5"/>
</dbReference>
<dbReference type="PROSITE" id="PS50268">
    <property type="entry name" value="CADHERIN_2"/>
    <property type="match status" value="5"/>
</dbReference>
<sequence>MRLEDRILYSAVPMVEASAPQGDSAMDSMEPVDADGAAFVIENADPLDASNDVVTFDVSTLADVSVDPAVRKEIVFIDAAVDDIDTLLSDLLAGDDADRELEVVMLDGGEDGIDQITAALNRRSGIDAIHILSHGDGSGVQLGETRLDAQALQAYAGQIAGWASALDVDADVLIYGCDLASSVAGQDLLASIAALCDCDVAASEDVTGGSQRGGDWDLEYHVGGIEAKVVVSAAAQAQWQHSLEMGTPGSASIWLSTKDDDNISGFDGHLFLDESNVMEIVDPGVQFGPSTSGSVNIQLNLNAFSDLKATLDALHVVNHSQTLGGSTFAGIDLKAGDLLFSSETSVTLTSLNSVHVNESDVVLFSPTTAGDYSTGTFTIVLDNLPSGPLQALTLIERDTRIGDYTVNAGDFLFVSSLSKKQIKLFQTEDVGEGAHTVGTEAVLLDVTDTNIAIGSSLFGIELIESDTQVGGFDLTAGQILLTTDGDGAVGQNGLATTRNDIFVLDVTKTTMVSGANNGVATAAMFFDGSDMNLDSAAESVDAIAFYRPSFAPTDIAPNGATVNENIDTSGGYAVATMTASDLNAGDTATYSIIGGLDQAKFSIAGGDQLILTAGRLDFESQSTYRVEVRVTDSEGLFYDELLTIGVNDLNEAPMASATPVNPTYVENGPPVGVFAATVIDLIEAGNAVKTLTLSVEGVQNGADEIIYLDGQSITLTDGYATTTLIGGYDLQVSVAGAIAHVVVKKTGGFDVGDAEQLLDGLLYQNRSEDPRGGSRIVSLEYIQDDGGNADGGDDDGVFEIASTITLTPVNDAPMVTSVESANITFRENDPATQLSNTLAITDADNTTIESAVIHFSIGYASDQDRLVFVDSGAIRGDWDAATGTLTLTGSETLANYETALRSIRYENTHDDPTASARTITFHVNDGEVDSNVGTRRLVVSAINDEQTLITNAGDTIVEGSTGNVLGAALLKTTDLDHAPADLVYTIETNVSHGVLTRGGLVLSVGETFTQADIDAGLILYDHDGSETIADRLAFTVDDGVGSSIAANFDWTITPLDAHPISAIADIDATAAMVDEGANVGTQVGITARATDADIGDQVTYRLDDDAAGRFSIDAVSGIVRVAAAIDREVDDPLQTIIVRTTSSDGSFTTETYSIAINDVDEFSVGPITDSDLATNAIYENAANGTWVGVTASAIDADATRSAITYSLNDNAGGRFAIDAVTGVVRVADGSLLNFEAATSHDVVVRATSADGSYQTEVFTIEVRDVNDRPEIIGLEGVTVVASNDGSATQFDRFGTVRLVDADAPTDYSGATLLVQGTGFDAADLLDIDTGGTVSLSAGITNGSVVEVDGIAVATLSSTSTSGQTLTFNGNASGRDVEAILQSFRFRSSSTLLGERTVAFAFDDGDGVADGGVQVSATSTVTVTLVAFDETGVTVSEDGTHRFSISDFDHTHLAHHAQATIEITRLPAAGSLTLAGVPAIVGQRITQAELAAGLLEFMPAADGNGTLYASFDFNVISPPASLQVLAGEPNGFTLDGGYLLPTDELLANAANFGSAGTVPSAVTVVPASAMIDADYLAQGDVLFNGYVPDANWTPEEMAAVDTWVQAGGIFIVNSDSMAYDRVSFHFGLAVVGWGSSTWNVADASHPIIDGPFGKVGSVGSPIQATGAIGYFSSSDLEVGDQVLAIDSVTGEPTIVVRQHGDGWILFTGDEGIFRAGMTGGGAVATTNDILVANIFAWAATQTPVTESHTLDIEVTAVNDDPKNLGTVPETVNAWENQAVDVDLQGLELSDVDAGSNDLTLTLSTRSAGTLWAGSGGGVVAFGSGGDSMTLTGTLHALNAYLDDPGQVQYLGAPENFGVAADAIRIDVTDNGNVGIGGGGTIHLGTFDVDLTAVNDAPQIAVNTGATVLEGATDTAITNAMLSGSDADNDDSGLVYTLTNATGHGTLSLIGRGDLQRNDTFTQADINAGRLRYRHDNSETTTDAFEFTLADDGADGAMPAAGRFAIAVVPVNDHTTSTIFDGDVTIDGVSENAAIGTAVGFTAIASDGDAQDTIHYALDDNDGGRFAIDSITGIVRVAGPIDRESDGVHRSITIRATSSDGSFQTQTLVIAVADANEFGVGPIVDLDTTVDSVLENAVAGTLVGIKVTAVDNDATDNAVLFSLIDDAEGRFTIDETTGEIRVADGAVLDFEVSARHTVRVLATGSDLSTSTQTIEIELTDVIEGVPTTTNTSVLPSDGGSGGGTGGTTSVASEVPVERNDDDDSEQEDLKKLLAPPIVDELDHAEPSFGRRTGIPELQISLLDGEDVDSESRSVFHPNLLPANRISMTIAPPRWDRLGTTESVTFGIYETFDFDVTLLKGALDRFADQYEDPASLHLVSGTASCLFAGASVGIAVWVLNSTALIGFVRAAVPAWARFDPIFIVRDGLVSKDDEDLSVAGIIHQNAQRPQEATE</sequence>
<dbReference type="InterPro" id="IPR015919">
    <property type="entry name" value="Cadherin-like_sf"/>
</dbReference>
<dbReference type="Gene3D" id="2.60.40.60">
    <property type="entry name" value="Cadherins"/>
    <property type="match status" value="5"/>
</dbReference>
<evidence type="ECO:0000256" key="1">
    <source>
        <dbReference type="ARBA" id="ARBA00004167"/>
    </source>
</evidence>
<dbReference type="Pfam" id="PF16184">
    <property type="entry name" value="Cadherin_3"/>
    <property type="match status" value="2"/>
</dbReference>
<dbReference type="InterPro" id="IPR029062">
    <property type="entry name" value="Class_I_gatase-like"/>
</dbReference>
<dbReference type="KEGG" id="rcf:Poly24_19790"/>
<reference evidence="11 12" key="1">
    <citation type="submission" date="2019-02" db="EMBL/GenBank/DDBJ databases">
        <title>Deep-cultivation of Planctomycetes and their phenomic and genomic characterization uncovers novel biology.</title>
        <authorList>
            <person name="Wiegand S."/>
            <person name="Jogler M."/>
            <person name="Boedeker C."/>
            <person name="Pinto D."/>
            <person name="Vollmers J."/>
            <person name="Rivas-Marin E."/>
            <person name="Kohn T."/>
            <person name="Peeters S.H."/>
            <person name="Heuer A."/>
            <person name="Rast P."/>
            <person name="Oberbeckmann S."/>
            <person name="Bunk B."/>
            <person name="Jeske O."/>
            <person name="Meyerdierks A."/>
            <person name="Storesund J.E."/>
            <person name="Kallscheuer N."/>
            <person name="Luecker S."/>
            <person name="Lage O.M."/>
            <person name="Pohl T."/>
            <person name="Merkel B.J."/>
            <person name="Hornburger P."/>
            <person name="Mueller R.-W."/>
            <person name="Bruemmer F."/>
            <person name="Labrenz M."/>
            <person name="Spormann A.M."/>
            <person name="Op den Camp H."/>
            <person name="Overmann J."/>
            <person name="Amann R."/>
            <person name="Jetten M.S.M."/>
            <person name="Mascher T."/>
            <person name="Medema M.H."/>
            <person name="Devos D.P."/>
            <person name="Kaster A.-K."/>
            <person name="Ovreas L."/>
            <person name="Rohde M."/>
            <person name="Galperin M.Y."/>
            <person name="Jogler C."/>
        </authorList>
    </citation>
    <scope>NUCLEOTIDE SEQUENCE [LARGE SCALE GENOMIC DNA]</scope>
    <source>
        <strain evidence="11 12">Poly24</strain>
    </source>
</reference>
<dbReference type="GO" id="GO:0005912">
    <property type="term" value="C:adherens junction"/>
    <property type="evidence" value="ECO:0007669"/>
    <property type="project" value="TreeGrafter"/>
</dbReference>
<feature type="transmembrane region" description="Helical" evidence="9">
    <location>
        <begin position="2383"/>
        <end position="2405"/>
    </location>
</feature>
<evidence type="ECO:0000256" key="6">
    <source>
        <dbReference type="ARBA" id="ARBA00022989"/>
    </source>
</evidence>
<dbReference type="GO" id="GO:0016339">
    <property type="term" value="P:calcium-dependent cell-cell adhesion via plasma membrane cell adhesion molecules"/>
    <property type="evidence" value="ECO:0007669"/>
    <property type="project" value="TreeGrafter"/>
</dbReference>
<evidence type="ECO:0000256" key="7">
    <source>
        <dbReference type="ARBA" id="ARBA00023136"/>
    </source>
</evidence>
<protein>
    <submittedName>
        <fullName evidence="11">Cadherin domain protein</fullName>
    </submittedName>
</protein>
<accession>A0A518JRW1</accession>
<comment type="subcellular location">
    <subcellularLocation>
        <location evidence="1">Membrane</location>
        <topology evidence="1">Single-pass membrane protein</topology>
    </subcellularLocation>
</comment>
<evidence type="ECO:0000259" key="10">
    <source>
        <dbReference type="PROSITE" id="PS50268"/>
    </source>
</evidence>
<feature type="region of interest" description="Disordered" evidence="8">
    <location>
        <begin position="2225"/>
        <end position="2265"/>
    </location>
</feature>
<dbReference type="GO" id="GO:0016477">
    <property type="term" value="P:cell migration"/>
    <property type="evidence" value="ECO:0007669"/>
    <property type="project" value="TreeGrafter"/>
</dbReference>
<dbReference type="PROSITE" id="PS51854">
    <property type="entry name" value="CSPG"/>
    <property type="match status" value="2"/>
</dbReference>
<keyword evidence="4" id="KW-0677">Repeat</keyword>
<keyword evidence="2 9" id="KW-0812">Transmembrane</keyword>
<dbReference type="InterPro" id="IPR039808">
    <property type="entry name" value="Cadherin"/>
</dbReference>
<keyword evidence="5" id="KW-0106">Calcium</keyword>
<feature type="domain" description="Cadherin" evidence="10">
    <location>
        <begin position="2027"/>
        <end position="2122"/>
    </location>
</feature>